<dbReference type="Pfam" id="PF05728">
    <property type="entry name" value="UPF0227"/>
    <property type="match status" value="1"/>
</dbReference>
<reference evidence="1 2" key="1">
    <citation type="journal article" date="2021" name="Syst. Appl. Microbiol.">
        <title>Persephonella atlantica sp. nov.: How to adapt to physico-chemical gradients in high temperature hydrothermal habitats.</title>
        <authorList>
            <person name="Francois D.X."/>
            <person name="Godfroy A."/>
            <person name="Mathien C."/>
            <person name="Aube J."/>
            <person name="Cathalot C."/>
            <person name="Lesongeur F."/>
            <person name="L'Haridon S."/>
            <person name="Philippon X."/>
            <person name="Roussel E.G."/>
        </authorList>
    </citation>
    <scope>NUCLEOTIDE SEQUENCE [LARGE SCALE GENOMIC DNA]</scope>
    <source>
        <strain evidence="1 2">MO1340</strain>
    </source>
</reference>
<name>A0ABS1GHK3_9AQUI</name>
<dbReference type="Proteomes" id="UP000772812">
    <property type="component" value="Unassembled WGS sequence"/>
</dbReference>
<gene>
    <name evidence="1" type="ORF">GWK41_04935</name>
</gene>
<sequence>MKVIYIHGFNSAGYGDKVNKLKQFFGDENVISINLPYNPEKAISLLEFLIRNIKNEEPLLLVGTSLGGAYTIYLSYKFDIPGIIINPSVRPSEDLKTEVGKQKNYKTDEEYEFKKEYLDFLKKIEIPITELQKVKDKLYIYLDEEDELLDSRETAEYFKDFYVKIFPGGNHRFQHMDELLEDLKSKKEVRYG</sequence>
<accession>A0ABS1GHK3</accession>
<dbReference type="PANTHER" id="PTHR35602">
    <property type="entry name" value="ESTERASE YQIA-RELATED"/>
    <property type="match status" value="1"/>
</dbReference>
<dbReference type="InterPro" id="IPR008886">
    <property type="entry name" value="UPF0227/Esterase_YqiA"/>
</dbReference>
<protein>
    <submittedName>
        <fullName evidence="1">Esterase</fullName>
    </submittedName>
</protein>
<proteinExistence type="predicted"/>
<dbReference type="RefSeq" id="WP_200673777.1">
    <property type="nucleotide sequence ID" value="NZ_JAACYA010000001.1"/>
</dbReference>
<comment type="caution">
    <text evidence="1">The sequence shown here is derived from an EMBL/GenBank/DDBJ whole genome shotgun (WGS) entry which is preliminary data.</text>
</comment>
<dbReference type="PANTHER" id="PTHR35602:SF3">
    <property type="entry name" value="ESTERASE YQIA"/>
    <property type="match status" value="1"/>
</dbReference>
<evidence type="ECO:0000313" key="1">
    <source>
        <dbReference type="EMBL" id="MBK3332408.1"/>
    </source>
</evidence>
<dbReference type="Gene3D" id="3.40.50.1820">
    <property type="entry name" value="alpha/beta hydrolase"/>
    <property type="match status" value="1"/>
</dbReference>
<dbReference type="SUPFAM" id="SSF53474">
    <property type="entry name" value="alpha/beta-Hydrolases"/>
    <property type="match status" value="1"/>
</dbReference>
<organism evidence="1 2">
    <name type="scientific">Persephonella atlantica</name>
    <dbReference type="NCBI Taxonomy" id="2699429"/>
    <lineage>
        <taxon>Bacteria</taxon>
        <taxon>Pseudomonadati</taxon>
        <taxon>Aquificota</taxon>
        <taxon>Aquificia</taxon>
        <taxon>Aquificales</taxon>
        <taxon>Hydrogenothermaceae</taxon>
        <taxon>Persephonella</taxon>
    </lineage>
</organism>
<dbReference type="InterPro" id="IPR029058">
    <property type="entry name" value="AB_hydrolase_fold"/>
</dbReference>
<evidence type="ECO:0000313" key="2">
    <source>
        <dbReference type="Proteomes" id="UP000772812"/>
    </source>
</evidence>
<keyword evidence="2" id="KW-1185">Reference proteome</keyword>
<dbReference type="EMBL" id="JAACYA010000001">
    <property type="protein sequence ID" value="MBK3332408.1"/>
    <property type="molecule type" value="Genomic_DNA"/>
</dbReference>